<protein>
    <submittedName>
        <fullName evidence="2">Nickel pincer cofactor biosynthesis protein LarB</fullName>
    </submittedName>
</protein>
<dbReference type="EMBL" id="JAENIO010000018">
    <property type="protein sequence ID" value="MBK1834130.1"/>
    <property type="molecule type" value="Genomic_DNA"/>
</dbReference>
<dbReference type="Pfam" id="PF00731">
    <property type="entry name" value="AIRC"/>
    <property type="match status" value="1"/>
</dbReference>
<name>A0A934RNN0_9BACT</name>
<organism evidence="2 3">
    <name type="scientific">Roseibacillus ishigakijimensis</name>
    <dbReference type="NCBI Taxonomy" id="454146"/>
    <lineage>
        <taxon>Bacteria</taxon>
        <taxon>Pseudomonadati</taxon>
        <taxon>Verrucomicrobiota</taxon>
        <taxon>Verrucomicrobiia</taxon>
        <taxon>Verrucomicrobiales</taxon>
        <taxon>Verrucomicrobiaceae</taxon>
        <taxon>Roseibacillus</taxon>
    </lineage>
</organism>
<feature type="domain" description="PurE" evidence="1">
    <location>
        <begin position="125"/>
        <end position="257"/>
    </location>
</feature>
<dbReference type="PANTHER" id="PTHR43064:SF1">
    <property type="entry name" value="SLL1489 PROTEIN"/>
    <property type="match status" value="1"/>
</dbReference>
<dbReference type="InterPro" id="IPR000031">
    <property type="entry name" value="PurE_dom"/>
</dbReference>
<evidence type="ECO:0000313" key="2">
    <source>
        <dbReference type="EMBL" id="MBK1834130.1"/>
    </source>
</evidence>
<reference evidence="2" key="1">
    <citation type="submission" date="2021-01" db="EMBL/GenBank/DDBJ databases">
        <title>Modified the classification status of verrucomicrobia.</title>
        <authorList>
            <person name="Feng X."/>
        </authorList>
    </citation>
    <scope>NUCLEOTIDE SEQUENCE</scope>
    <source>
        <strain evidence="2">KCTC 12986</strain>
    </source>
</reference>
<evidence type="ECO:0000259" key="1">
    <source>
        <dbReference type="SMART" id="SM01001"/>
    </source>
</evidence>
<dbReference type="RefSeq" id="WP_200391564.1">
    <property type="nucleotide sequence ID" value="NZ_JAENIO010000018.1"/>
</dbReference>
<dbReference type="GO" id="GO:0006189">
    <property type="term" value="P:'de novo' IMP biosynthetic process"/>
    <property type="evidence" value="ECO:0007669"/>
    <property type="project" value="InterPro"/>
</dbReference>
<gene>
    <name evidence="2" type="primary">larB</name>
    <name evidence="2" type="ORF">JIN78_08660</name>
</gene>
<dbReference type="SUPFAM" id="SSF52255">
    <property type="entry name" value="N5-CAIR mutase (phosphoribosylaminoimidazole carboxylase, PurE)"/>
    <property type="match status" value="1"/>
</dbReference>
<keyword evidence="3" id="KW-1185">Reference proteome</keyword>
<dbReference type="AlphaFoldDB" id="A0A934RNN0"/>
<accession>A0A934RNN0</accession>
<comment type="caution">
    <text evidence="2">The sequence shown here is derived from an EMBL/GenBank/DDBJ whole genome shotgun (WGS) entry which is preliminary data.</text>
</comment>
<dbReference type="InterPro" id="IPR039476">
    <property type="entry name" value="P2CMN_synthase_LarB"/>
</dbReference>
<evidence type="ECO:0000313" key="3">
    <source>
        <dbReference type="Proteomes" id="UP000604083"/>
    </source>
</evidence>
<dbReference type="PANTHER" id="PTHR43064">
    <property type="entry name" value="PHOSPHORIBOSYLAMINOIMIDAZOLE CARBOXYLASE-RELATED"/>
    <property type="match status" value="1"/>
</dbReference>
<dbReference type="SMART" id="SM01001">
    <property type="entry name" value="AIRC"/>
    <property type="match status" value="1"/>
</dbReference>
<dbReference type="NCBIfam" id="NF033503">
    <property type="entry name" value="LarB"/>
    <property type="match status" value="1"/>
</dbReference>
<dbReference type="Proteomes" id="UP000604083">
    <property type="component" value="Unassembled WGS sequence"/>
</dbReference>
<sequence>MNREAMQCLLAEVAAGERTVETALEDLVRLPYEELAHSTLDLQRELRQGSPEIILGENKTAGQIGDNLARLAGVHGKALATRVTQAKAEELLANWPGPESPVYHEAARCLTLGLPPRREPEEDEPYLVVVTAGTSDLPVAAEAAVTLQFLGHRFCEIQDVGVAGLHRLLPHLPTLRGASGVLAIAGMEGALPSVLGGLLACPVVAVPTSTGYGIARHGETALHAMLTSCAAGIAVMNIDNGFGAALFGHALMREIGKAKSLS</sequence>
<proteinExistence type="predicted"/>
<dbReference type="Gene3D" id="3.40.50.1970">
    <property type="match status" value="1"/>
</dbReference>
<dbReference type="GO" id="GO:0016787">
    <property type="term" value="F:hydrolase activity"/>
    <property type="evidence" value="ECO:0007669"/>
    <property type="project" value="InterPro"/>
</dbReference>